<dbReference type="InterPro" id="IPR012337">
    <property type="entry name" value="RNaseH-like_sf"/>
</dbReference>
<dbReference type="Gene3D" id="3.30.70.270">
    <property type="match status" value="2"/>
</dbReference>
<dbReference type="Gene3D" id="2.40.70.10">
    <property type="entry name" value="Acid Proteases"/>
    <property type="match status" value="1"/>
</dbReference>
<dbReference type="InterPro" id="IPR000477">
    <property type="entry name" value="RT_dom"/>
</dbReference>
<dbReference type="SMART" id="SM00343">
    <property type="entry name" value="ZnF_C2HC"/>
    <property type="match status" value="2"/>
</dbReference>
<dbReference type="GO" id="GO:0042575">
    <property type="term" value="C:DNA polymerase complex"/>
    <property type="evidence" value="ECO:0007669"/>
    <property type="project" value="UniProtKB-ARBA"/>
</dbReference>
<evidence type="ECO:0000256" key="3">
    <source>
        <dbReference type="ARBA" id="ARBA00022695"/>
    </source>
</evidence>
<dbReference type="InterPro" id="IPR001878">
    <property type="entry name" value="Znf_CCHC"/>
</dbReference>
<name>A0A653BKU9_CALMS</name>
<keyword evidence="3" id="KW-0548">Nucleotidyltransferase</keyword>
<dbReference type="GO" id="GO:0015074">
    <property type="term" value="P:DNA integration"/>
    <property type="evidence" value="ECO:0007669"/>
    <property type="project" value="InterPro"/>
</dbReference>
<keyword evidence="12" id="KW-1185">Reference proteome</keyword>
<sequence>MATTTTSAAASTEAVSVVQSLSIPVSPPSKFEFTVPQAWPQWRKRFERFMFVSGQNMKSDVEKINVLMYVLGEEAEEVMLQFNPQPVTFAQTLSAFENHFIPRRNIIFERYKFNTRIQQPGEQIESFITSLHSLAEHCQYGQLKEELIRDRIVVGMQDRRTSERLQLKATLTLNECVLEAKQAELQANQSRELQCSMSRGAGSTTSTVAGMSVKTNAPWNAPQSRGSSVAKQSFSSANGGKKCQFCGLGWHPRERCPANKSSCRSCNKQGHWAAVCRNNKVRSIQTDNLDDTNNTGMHDTCSNCNNYSNNRSQGNHFLGSIQVNSISEKEWVVPLEILEISKKFKFMIDSGADITCVPVKLLNEDILQSLSRTNKNVTGPSGEPLKVLGILNATLCGVNKECQTDIYVIEQLCKPILGRSEIRKLGILQFGDNYESKINHIQLKAEQIEKHFPNIFQNIGTFKTEMNIKIKKEVQPYIQSVPRVVPIPLLKPLKEELERLERLEIIKPVDYHTPWVSPIVLVRKNDKIRLCVDYTKLNQAVLRTHFPIGKVERILAQVQGSKFFSRLDTTSGFYQIRLNKKCQDLTCFITPFGRYIFTRLPFGITCAPEYFSMLLSRILNGLEGVIFHIDDILIHAPTIEKHNDILFEVLRRIQAEGITLNKQKCTFGVDSLVFLGHTISSNGISIDHDRIKVIVNFPEPKNKNELLRFLGMVNFSSRFIHNRSHVLEPLTSLLKKNIDFTWGSAQKLSFLKIKELLQESPCLDYFDPSKKIIVSADASSFGIGSCLLQEDQKGQKKVISYASRLLSKTEQRYAQIERESLALTWACEKFAEYISGIKILIETDHKPLVQVLQTKPIDELTPRLQRFRLRLMRYDYEIYYVPGKDLVVADALSRCFPDNNDIPEDDELVHETDVFVNLITSSFEVKPYLLDEIKQEQNQDLICQKLREYTRDGWPSNKNLINAELLPYFQYRFEISECDGYLLRGTRLIIPKPLQAKIIGFIHQGHQGIVKCRARAKSTVWWLGLSSEIENLVRNCPQCVEHRINKREPFVKDSFPERAWQKVAIDLLKLDGIWYMIVVDYFSRYFEIFKLTSLTSSVVITKLKELFSRFGIPEIVRADNGSQFRREFQEFAKSYDFKFITSSPYFSQSNGCVEASVKTAKNLIKKGGDICLSLLAYRTTPLENGFSPAELMFNHKIRSHLPVLPEVLSQTVDTSPIFRREESYRNKMSENYNKRHRVKQLSDLKVNDSVWVTDLKMYGKIIQKLDEPRSYLIETNSGVFRRNRWHLIPATYYNFVPNNFEYRSSQPEGVTPALSNNGSDPTNTLVSRESNSGNIVSTGDNTMHRRLSSDLDNSVSARENLDDSVSENREDSEMRSRPVRNIKRPVYLNDFVTDF</sequence>
<dbReference type="Gene3D" id="1.10.340.70">
    <property type="match status" value="1"/>
</dbReference>
<evidence type="ECO:0000256" key="1">
    <source>
        <dbReference type="ARBA" id="ARBA00012493"/>
    </source>
</evidence>
<accession>A0A653BKU9</accession>
<dbReference type="SUPFAM" id="SSF53098">
    <property type="entry name" value="Ribonuclease H-like"/>
    <property type="match status" value="1"/>
</dbReference>
<evidence type="ECO:0000256" key="7">
    <source>
        <dbReference type="ARBA" id="ARBA00022918"/>
    </source>
</evidence>
<feature type="domain" description="Reverse transcriptase" evidence="9">
    <location>
        <begin position="503"/>
        <end position="679"/>
    </location>
</feature>
<dbReference type="InterPro" id="IPR043502">
    <property type="entry name" value="DNA/RNA_pol_sf"/>
</dbReference>
<dbReference type="Pfam" id="PF17921">
    <property type="entry name" value="Integrase_H2C2"/>
    <property type="match status" value="1"/>
</dbReference>
<dbReference type="Proteomes" id="UP000410492">
    <property type="component" value="Unassembled WGS sequence"/>
</dbReference>
<evidence type="ECO:0000259" key="10">
    <source>
        <dbReference type="PROSITE" id="PS50994"/>
    </source>
</evidence>
<keyword evidence="2" id="KW-0808">Transferase</keyword>
<keyword evidence="7" id="KW-0695">RNA-directed DNA polymerase</keyword>
<evidence type="ECO:0000313" key="11">
    <source>
        <dbReference type="EMBL" id="VEN35915.1"/>
    </source>
</evidence>
<dbReference type="Pfam" id="PF00665">
    <property type="entry name" value="rve"/>
    <property type="match status" value="1"/>
</dbReference>
<dbReference type="GO" id="GO:0008270">
    <property type="term" value="F:zinc ion binding"/>
    <property type="evidence" value="ECO:0007669"/>
    <property type="project" value="InterPro"/>
</dbReference>
<keyword evidence="6" id="KW-0378">Hydrolase</keyword>
<dbReference type="InterPro" id="IPR050951">
    <property type="entry name" value="Retrovirus_Pol_polyprotein"/>
</dbReference>
<dbReference type="Gene3D" id="4.10.60.10">
    <property type="entry name" value="Zinc finger, CCHC-type"/>
    <property type="match status" value="1"/>
</dbReference>
<dbReference type="Gene3D" id="3.30.420.10">
    <property type="entry name" value="Ribonuclease H-like superfamily/Ribonuclease H"/>
    <property type="match status" value="1"/>
</dbReference>
<dbReference type="OrthoDB" id="8038132at2759"/>
<evidence type="ECO:0000313" key="12">
    <source>
        <dbReference type="Proteomes" id="UP000410492"/>
    </source>
</evidence>
<keyword evidence="4" id="KW-0540">Nuclease</keyword>
<reference evidence="11 12" key="1">
    <citation type="submission" date="2019-01" db="EMBL/GenBank/DDBJ databases">
        <authorList>
            <person name="Sayadi A."/>
        </authorList>
    </citation>
    <scope>NUCLEOTIDE SEQUENCE [LARGE SCALE GENOMIC DNA]</scope>
</reference>
<dbReference type="PANTHER" id="PTHR37984:SF5">
    <property type="entry name" value="PROTEIN NYNRIN-LIKE"/>
    <property type="match status" value="1"/>
</dbReference>
<gene>
    <name evidence="11" type="ORF">CALMAC_LOCUS1680</name>
</gene>
<dbReference type="InterPro" id="IPR043128">
    <property type="entry name" value="Rev_trsase/Diguanyl_cyclase"/>
</dbReference>
<proteinExistence type="predicted"/>
<feature type="domain" description="Integrase catalytic" evidence="10">
    <location>
        <begin position="1052"/>
        <end position="1224"/>
    </location>
</feature>
<dbReference type="InterPro" id="IPR041588">
    <property type="entry name" value="Integrase_H2C2"/>
</dbReference>
<dbReference type="GO" id="GO:0003964">
    <property type="term" value="F:RNA-directed DNA polymerase activity"/>
    <property type="evidence" value="ECO:0007669"/>
    <property type="project" value="UniProtKB-KW"/>
</dbReference>
<evidence type="ECO:0000256" key="5">
    <source>
        <dbReference type="ARBA" id="ARBA00022759"/>
    </source>
</evidence>
<dbReference type="GO" id="GO:0003676">
    <property type="term" value="F:nucleic acid binding"/>
    <property type="evidence" value="ECO:0007669"/>
    <property type="project" value="InterPro"/>
</dbReference>
<dbReference type="InterPro" id="IPR041373">
    <property type="entry name" value="RT_RNaseH"/>
</dbReference>
<dbReference type="Pfam" id="PF00078">
    <property type="entry name" value="RVT_1"/>
    <property type="match status" value="1"/>
</dbReference>
<organism evidence="11 12">
    <name type="scientific">Callosobruchus maculatus</name>
    <name type="common">Southern cowpea weevil</name>
    <name type="synonym">Pulse bruchid</name>
    <dbReference type="NCBI Taxonomy" id="64391"/>
    <lineage>
        <taxon>Eukaryota</taxon>
        <taxon>Metazoa</taxon>
        <taxon>Ecdysozoa</taxon>
        <taxon>Arthropoda</taxon>
        <taxon>Hexapoda</taxon>
        <taxon>Insecta</taxon>
        <taxon>Pterygota</taxon>
        <taxon>Neoptera</taxon>
        <taxon>Endopterygota</taxon>
        <taxon>Coleoptera</taxon>
        <taxon>Polyphaga</taxon>
        <taxon>Cucujiformia</taxon>
        <taxon>Chrysomeloidea</taxon>
        <taxon>Chrysomelidae</taxon>
        <taxon>Bruchinae</taxon>
        <taxon>Bruchini</taxon>
        <taxon>Callosobruchus</taxon>
    </lineage>
</organism>
<dbReference type="PANTHER" id="PTHR37984">
    <property type="entry name" value="PROTEIN CBG26694"/>
    <property type="match status" value="1"/>
</dbReference>
<evidence type="ECO:0000256" key="4">
    <source>
        <dbReference type="ARBA" id="ARBA00022722"/>
    </source>
</evidence>
<dbReference type="FunFam" id="3.30.420.10:FF:000063">
    <property type="entry name" value="Retrovirus-related Pol polyprotein from transposon 297-like Protein"/>
    <property type="match status" value="1"/>
</dbReference>
<dbReference type="FunFam" id="3.30.70.270:FF:000026">
    <property type="entry name" value="Transposon Ty3-G Gag-Pol polyprotein"/>
    <property type="match status" value="1"/>
</dbReference>
<dbReference type="CDD" id="cd09274">
    <property type="entry name" value="RNase_HI_RT_Ty3"/>
    <property type="match status" value="1"/>
</dbReference>
<evidence type="ECO:0000259" key="9">
    <source>
        <dbReference type="PROSITE" id="PS50878"/>
    </source>
</evidence>
<dbReference type="GO" id="GO:0004519">
    <property type="term" value="F:endonuclease activity"/>
    <property type="evidence" value="ECO:0007669"/>
    <property type="project" value="UniProtKB-KW"/>
</dbReference>
<feature type="region of interest" description="Disordered" evidence="8">
    <location>
        <begin position="1306"/>
        <end position="1377"/>
    </location>
</feature>
<dbReference type="GO" id="GO:0016787">
    <property type="term" value="F:hydrolase activity"/>
    <property type="evidence" value="ECO:0007669"/>
    <property type="project" value="UniProtKB-KW"/>
</dbReference>
<protein>
    <recommendedName>
        <fullName evidence="1">RNA-directed DNA polymerase</fullName>
        <ecNumber evidence="1">2.7.7.49</ecNumber>
    </recommendedName>
</protein>
<dbReference type="InterPro" id="IPR021109">
    <property type="entry name" value="Peptidase_aspartic_dom_sf"/>
</dbReference>
<evidence type="ECO:0000256" key="6">
    <source>
        <dbReference type="ARBA" id="ARBA00022801"/>
    </source>
</evidence>
<feature type="compositionally biased region" description="Polar residues" evidence="8">
    <location>
        <begin position="1306"/>
        <end position="1341"/>
    </location>
</feature>
<dbReference type="PROSITE" id="PS50878">
    <property type="entry name" value="RT_POL"/>
    <property type="match status" value="1"/>
</dbReference>
<dbReference type="SUPFAM" id="SSF56672">
    <property type="entry name" value="DNA/RNA polymerases"/>
    <property type="match status" value="1"/>
</dbReference>
<keyword evidence="5" id="KW-0255">Endonuclease</keyword>
<dbReference type="EMBL" id="CAACVG010001960">
    <property type="protein sequence ID" value="VEN35915.1"/>
    <property type="molecule type" value="Genomic_DNA"/>
</dbReference>
<dbReference type="InterPro" id="IPR036397">
    <property type="entry name" value="RNaseH_sf"/>
</dbReference>
<evidence type="ECO:0000256" key="2">
    <source>
        <dbReference type="ARBA" id="ARBA00022679"/>
    </source>
</evidence>
<dbReference type="Pfam" id="PF17917">
    <property type="entry name" value="RT_RNaseH"/>
    <property type="match status" value="1"/>
</dbReference>
<dbReference type="CDD" id="cd01647">
    <property type="entry name" value="RT_LTR"/>
    <property type="match status" value="1"/>
</dbReference>
<dbReference type="SUPFAM" id="SSF50630">
    <property type="entry name" value="Acid proteases"/>
    <property type="match status" value="1"/>
</dbReference>
<dbReference type="PROSITE" id="PS50994">
    <property type="entry name" value="INTEGRASE"/>
    <property type="match status" value="1"/>
</dbReference>
<dbReference type="Gene3D" id="3.10.10.10">
    <property type="entry name" value="HIV Type 1 Reverse Transcriptase, subunit A, domain 1"/>
    <property type="match status" value="1"/>
</dbReference>
<feature type="compositionally biased region" description="Basic and acidic residues" evidence="8">
    <location>
        <begin position="1366"/>
        <end position="1376"/>
    </location>
</feature>
<dbReference type="EC" id="2.7.7.49" evidence="1"/>
<dbReference type="InterPro" id="IPR001584">
    <property type="entry name" value="Integrase_cat-core"/>
</dbReference>
<dbReference type="FunFam" id="1.10.340.70:FF:000003">
    <property type="entry name" value="Protein CBG25708"/>
    <property type="match status" value="1"/>
</dbReference>
<evidence type="ECO:0000256" key="8">
    <source>
        <dbReference type="SAM" id="MobiDB-lite"/>
    </source>
</evidence>